<dbReference type="Proteomes" id="UP000784880">
    <property type="component" value="Unassembled WGS sequence"/>
</dbReference>
<accession>A0ABS6JGQ6</accession>
<gene>
    <name evidence="1" type="ORF">KS419_13945</name>
</gene>
<dbReference type="InterPro" id="IPR053028">
    <property type="entry name" value="Spo0E-like_phosphatase"/>
</dbReference>
<organism evidence="1 2">
    <name type="scientific">Evansella tamaricis</name>
    <dbReference type="NCBI Taxonomy" id="2069301"/>
    <lineage>
        <taxon>Bacteria</taxon>
        <taxon>Bacillati</taxon>
        <taxon>Bacillota</taxon>
        <taxon>Bacilli</taxon>
        <taxon>Bacillales</taxon>
        <taxon>Bacillaceae</taxon>
        <taxon>Evansella</taxon>
    </lineage>
</organism>
<dbReference type="PANTHER" id="PTHR41263:SF1">
    <property type="entry name" value="ASPARTYL-PHOSPHATE PHOSPHATASE YISI"/>
    <property type="match status" value="1"/>
</dbReference>
<sequence>MNVCIEMIEQKRNEMLLLSKMYGLTSQQTIQCSQELDNLLNTFQFSEQIYSQAN</sequence>
<keyword evidence="2" id="KW-1185">Reference proteome</keyword>
<reference evidence="1 2" key="1">
    <citation type="submission" date="2021-06" db="EMBL/GenBank/DDBJ databases">
        <title>Bacillus sp. RD4P76, an endophyte from a halophyte.</title>
        <authorList>
            <person name="Sun J.-Q."/>
        </authorList>
    </citation>
    <scope>NUCLEOTIDE SEQUENCE [LARGE SCALE GENOMIC DNA]</scope>
    <source>
        <strain evidence="1 2">CGMCC 1.15917</strain>
    </source>
</reference>
<dbReference type="PANTHER" id="PTHR41263">
    <property type="entry name" value="ASPARTYL-PHOSPHATE PHOSPHATASE YISI"/>
    <property type="match status" value="1"/>
</dbReference>
<evidence type="ECO:0000313" key="2">
    <source>
        <dbReference type="Proteomes" id="UP000784880"/>
    </source>
</evidence>
<evidence type="ECO:0000313" key="1">
    <source>
        <dbReference type="EMBL" id="MBU9712828.1"/>
    </source>
</evidence>
<comment type="caution">
    <text evidence="1">The sequence shown here is derived from an EMBL/GenBank/DDBJ whole genome shotgun (WGS) entry which is preliminary data.</text>
</comment>
<dbReference type="InterPro" id="IPR018540">
    <property type="entry name" value="Spo0E-like"/>
</dbReference>
<proteinExistence type="predicted"/>
<protein>
    <submittedName>
        <fullName evidence="1">Aspartyl-phosphate phosphatase Spo0E family protein</fullName>
    </submittedName>
</protein>
<dbReference type="RefSeq" id="WP_217067004.1">
    <property type="nucleotide sequence ID" value="NZ_JAHQCS010000111.1"/>
</dbReference>
<dbReference type="Pfam" id="PF09388">
    <property type="entry name" value="SpoOE-like"/>
    <property type="match status" value="1"/>
</dbReference>
<name>A0ABS6JGQ6_9BACI</name>
<dbReference type="EMBL" id="JAHQCS010000111">
    <property type="protein sequence ID" value="MBU9712828.1"/>
    <property type="molecule type" value="Genomic_DNA"/>
</dbReference>